<feature type="domain" description="Peptidase S1" evidence="7">
    <location>
        <begin position="23"/>
        <end position="247"/>
    </location>
</feature>
<evidence type="ECO:0000256" key="3">
    <source>
        <dbReference type="ARBA" id="ARBA00022729"/>
    </source>
</evidence>
<dbReference type="InterPro" id="IPR009003">
    <property type="entry name" value="Peptidase_S1_PA"/>
</dbReference>
<dbReference type="EMBL" id="CP019437">
    <property type="protein sequence ID" value="AQS48904.1"/>
    <property type="molecule type" value="Genomic_DNA"/>
</dbReference>
<dbReference type="EC" id="3.4.21.-" evidence="6"/>
<dbReference type="PRINTS" id="PR00839">
    <property type="entry name" value="V8PROTEASE"/>
</dbReference>
<keyword evidence="3 6" id="KW-0732">Signal</keyword>
<sequence length="265" mass="28189">MRLLALALACLTAVPVLARADTITHATSLRALETGDDTRGWQAVGRLDLGHGSFCTGTLIAPDLVLTAGHCLYDKRSGALIDAREIEFLAGWRNGRAEAYRKVSRAVLHPSYHYGGPVGVKRSEFDLALIKLAQPIRLPQLQPFEVSRSAPYRGEEVGVLSYAQGRSEAPSLQRNCSVLERAGATVVMSCSADFGASGSPVFSFANGRPEIVSVVSAKAEMGTRPVSIGALANGVADLRQAIESRDNVATTREIRAGGAKFIKAN</sequence>
<organism evidence="8 9">
    <name type="scientific">Thioclava nitratireducens</name>
    <dbReference type="NCBI Taxonomy" id="1915078"/>
    <lineage>
        <taxon>Bacteria</taxon>
        <taxon>Pseudomonadati</taxon>
        <taxon>Pseudomonadota</taxon>
        <taxon>Alphaproteobacteria</taxon>
        <taxon>Rhodobacterales</taxon>
        <taxon>Paracoccaceae</taxon>
        <taxon>Thioclava</taxon>
    </lineage>
</organism>
<feature type="chain" id="PRO_5044949442" description="Serine protease" evidence="6">
    <location>
        <begin position="19"/>
        <end position="265"/>
    </location>
</feature>
<evidence type="ECO:0000256" key="2">
    <source>
        <dbReference type="ARBA" id="ARBA00022670"/>
    </source>
</evidence>
<dbReference type="InterPro" id="IPR043504">
    <property type="entry name" value="Peptidase_S1_PA_chymotrypsin"/>
</dbReference>
<feature type="signal peptide" evidence="6">
    <location>
        <begin position="1"/>
        <end position="18"/>
    </location>
</feature>
<dbReference type="PROSITE" id="PS50240">
    <property type="entry name" value="TRYPSIN_DOM"/>
    <property type="match status" value="1"/>
</dbReference>
<keyword evidence="2 6" id="KW-0645">Protease</keyword>
<protein>
    <recommendedName>
        <fullName evidence="6">Serine protease</fullName>
        <ecNumber evidence="6">3.4.21.-</ecNumber>
    </recommendedName>
</protein>
<comment type="similarity">
    <text evidence="1 6">Belongs to the peptidase S1B family.</text>
</comment>
<evidence type="ECO:0000313" key="9">
    <source>
        <dbReference type="Proteomes" id="UP000185622"/>
    </source>
</evidence>
<evidence type="ECO:0000313" key="8">
    <source>
        <dbReference type="EMBL" id="AQS48904.1"/>
    </source>
</evidence>
<dbReference type="PROSITE" id="PS00134">
    <property type="entry name" value="TRYPSIN_HIS"/>
    <property type="match status" value="1"/>
</dbReference>
<dbReference type="InterPro" id="IPR001254">
    <property type="entry name" value="Trypsin_dom"/>
</dbReference>
<dbReference type="Pfam" id="PF00089">
    <property type="entry name" value="Trypsin"/>
    <property type="match status" value="1"/>
</dbReference>
<evidence type="ECO:0000256" key="4">
    <source>
        <dbReference type="ARBA" id="ARBA00022801"/>
    </source>
</evidence>
<dbReference type="InterPro" id="IPR018114">
    <property type="entry name" value="TRYPSIN_HIS"/>
</dbReference>
<evidence type="ECO:0000256" key="1">
    <source>
        <dbReference type="ARBA" id="ARBA00008764"/>
    </source>
</evidence>
<keyword evidence="9" id="KW-1185">Reference proteome</keyword>
<name>A0ABN4XF72_9RHOB</name>
<dbReference type="SUPFAM" id="SSF50494">
    <property type="entry name" value="Trypsin-like serine proteases"/>
    <property type="match status" value="1"/>
</dbReference>
<keyword evidence="5 6" id="KW-0720">Serine protease</keyword>
<dbReference type="RefSeq" id="WP_075775723.1">
    <property type="nucleotide sequence ID" value="NZ_CP019437.1"/>
</dbReference>
<evidence type="ECO:0000256" key="5">
    <source>
        <dbReference type="ARBA" id="ARBA00022825"/>
    </source>
</evidence>
<evidence type="ECO:0000256" key="6">
    <source>
        <dbReference type="RuleBase" id="RU004296"/>
    </source>
</evidence>
<accession>A0ABN4XF72</accession>
<proteinExistence type="inferred from homology"/>
<dbReference type="InterPro" id="IPR050966">
    <property type="entry name" value="Glutamyl_endopeptidase"/>
</dbReference>
<reference evidence="8 9" key="1">
    <citation type="submission" date="2017-01" db="EMBL/GenBank/DDBJ databases">
        <title>The complete genome sequence of a sulfur-oxidizing marine bacterium Thioclava sp. 25B10_4T.</title>
        <authorList>
            <person name="Liu Y."/>
            <person name="Lai Q."/>
            <person name="Shao Z."/>
        </authorList>
    </citation>
    <scope>NUCLEOTIDE SEQUENCE [LARGE SCALE GENOMIC DNA]</scope>
    <source>
        <strain evidence="8 9">25B10_4</strain>
    </source>
</reference>
<dbReference type="PANTHER" id="PTHR15462">
    <property type="entry name" value="SERINE PROTEASE"/>
    <property type="match status" value="1"/>
</dbReference>
<dbReference type="SMART" id="SM00020">
    <property type="entry name" value="Tryp_SPc"/>
    <property type="match status" value="1"/>
</dbReference>
<gene>
    <name evidence="8" type="ORF">BMG03_14710</name>
</gene>
<dbReference type="Gene3D" id="2.40.10.10">
    <property type="entry name" value="Trypsin-like serine proteases"/>
    <property type="match status" value="2"/>
</dbReference>
<evidence type="ECO:0000259" key="7">
    <source>
        <dbReference type="PROSITE" id="PS50240"/>
    </source>
</evidence>
<dbReference type="Proteomes" id="UP000185622">
    <property type="component" value="Chromosome"/>
</dbReference>
<dbReference type="PANTHER" id="PTHR15462:SF8">
    <property type="entry name" value="SERINE PROTEASE"/>
    <property type="match status" value="1"/>
</dbReference>
<keyword evidence="4 6" id="KW-0378">Hydrolase</keyword>
<dbReference type="InterPro" id="IPR008256">
    <property type="entry name" value="Peptidase_S1B"/>
</dbReference>